<dbReference type="EMBL" id="LR796187">
    <property type="protein sequence ID" value="CAB4125687.1"/>
    <property type="molecule type" value="Genomic_DNA"/>
</dbReference>
<organism evidence="1">
    <name type="scientific">uncultured Caudovirales phage</name>
    <dbReference type="NCBI Taxonomy" id="2100421"/>
    <lineage>
        <taxon>Viruses</taxon>
        <taxon>Duplodnaviria</taxon>
        <taxon>Heunggongvirae</taxon>
        <taxon>Uroviricota</taxon>
        <taxon>Caudoviricetes</taxon>
        <taxon>Peduoviridae</taxon>
        <taxon>Maltschvirus</taxon>
        <taxon>Maltschvirus maltsch</taxon>
    </lineage>
</organism>
<accession>A0A6J5KXG1</accession>
<evidence type="ECO:0000313" key="2">
    <source>
        <dbReference type="EMBL" id="CAB5209370.1"/>
    </source>
</evidence>
<evidence type="ECO:0000313" key="1">
    <source>
        <dbReference type="EMBL" id="CAB4125687.1"/>
    </source>
</evidence>
<gene>
    <name evidence="2" type="ORF">UFOVP181_453</name>
    <name evidence="1" type="ORF">UFOVP57_188</name>
</gene>
<protein>
    <submittedName>
        <fullName evidence="1">Uncharacterized protein</fullName>
    </submittedName>
</protein>
<sequence>MFTYINKAGAKMKKAINIYVVQGLGLGDSEDAFENMCAFTNLAEAEAQVEAFKAENLAEGWENEYAIEELILN</sequence>
<reference evidence="1" key="1">
    <citation type="submission" date="2020-04" db="EMBL/GenBank/DDBJ databases">
        <authorList>
            <person name="Chiriac C."/>
            <person name="Salcher M."/>
            <person name="Ghai R."/>
            <person name="Kavagutti S V."/>
        </authorList>
    </citation>
    <scope>NUCLEOTIDE SEQUENCE</scope>
</reference>
<name>A0A6J5KXG1_9CAUD</name>
<proteinExistence type="predicted"/>
<dbReference type="EMBL" id="LR798231">
    <property type="protein sequence ID" value="CAB5209370.1"/>
    <property type="molecule type" value="Genomic_DNA"/>
</dbReference>